<sequence length="81" mass="9695">MGLKGWHMFNEIKNMKELGLKKSQISRYLDLDYGTVSKYWNMQVKEFAENMEKVKVRKKILDEYEDEIVGWLRDFPDMSAA</sequence>
<dbReference type="Proteomes" id="UP000294567">
    <property type="component" value="Unassembled WGS sequence"/>
</dbReference>
<evidence type="ECO:0000313" key="1">
    <source>
        <dbReference type="EMBL" id="TCS91406.1"/>
    </source>
</evidence>
<name>A0A4R3KZB8_9FIRM</name>
<comment type="caution">
    <text evidence="1">The sequence shown here is derived from an EMBL/GenBank/DDBJ whole genome shotgun (WGS) entry which is preliminary data.</text>
</comment>
<gene>
    <name evidence="1" type="ORF">EDD65_102341</name>
</gene>
<keyword evidence="2" id="KW-1185">Reference proteome</keyword>
<dbReference type="AlphaFoldDB" id="A0A4R3KZB8"/>
<dbReference type="EMBL" id="SMAE01000002">
    <property type="protein sequence ID" value="TCS91406.1"/>
    <property type="molecule type" value="Genomic_DNA"/>
</dbReference>
<evidence type="ECO:0000313" key="2">
    <source>
        <dbReference type="Proteomes" id="UP000294567"/>
    </source>
</evidence>
<dbReference type="RefSeq" id="WP_346223514.1">
    <property type="nucleotide sequence ID" value="NZ_SMAE01000002.1"/>
</dbReference>
<proteinExistence type="predicted"/>
<protein>
    <recommendedName>
        <fullName evidence="3">Homeodomain-like domain-containing protein</fullName>
    </recommendedName>
</protein>
<reference evidence="1 2" key="1">
    <citation type="submission" date="2019-03" db="EMBL/GenBank/DDBJ databases">
        <title>Genomic Encyclopedia of Type Strains, Phase IV (KMG-IV): sequencing the most valuable type-strain genomes for metagenomic binning, comparative biology and taxonomic classification.</title>
        <authorList>
            <person name="Goeker M."/>
        </authorList>
    </citation>
    <scope>NUCLEOTIDE SEQUENCE [LARGE SCALE GENOMIC DNA]</scope>
    <source>
        <strain evidence="1 2">DSM 26752</strain>
    </source>
</reference>
<evidence type="ECO:0008006" key="3">
    <source>
        <dbReference type="Google" id="ProtNLM"/>
    </source>
</evidence>
<feature type="non-terminal residue" evidence="1">
    <location>
        <position position="81"/>
    </location>
</feature>
<organism evidence="1 2">
    <name type="scientific">Keratinibaculum paraultunense</name>
    <dbReference type="NCBI Taxonomy" id="1278232"/>
    <lineage>
        <taxon>Bacteria</taxon>
        <taxon>Bacillati</taxon>
        <taxon>Bacillota</taxon>
        <taxon>Tissierellia</taxon>
        <taxon>Tissierellales</taxon>
        <taxon>Tepidimicrobiaceae</taxon>
        <taxon>Keratinibaculum</taxon>
    </lineage>
</organism>
<accession>A0A4R3KZB8</accession>